<keyword evidence="6 8" id="KW-1133">Transmembrane helix</keyword>
<evidence type="ECO:0000256" key="6">
    <source>
        <dbReference type="ARBA" id="ARBA00022989"/>
    </source>
</evidence>
<evidence type="ECO:0000256" key="5">
    <source>
        <dbReference type="ARBA" id="ARBA00022692"/>
    </source>
</evidence>
<accession>A0A2L0HGP9</accession>
<feature type="transmembrane region" description="Helical" evidence="8">
    <location>
        <begin position="256"/>
        <end position="277"/>
    </location>
</feature>
<evidence type="ECO:0000256" key="1">
    <source>
        <dbReference type="ARBA" id="ARBA00004651"/>
    </source>
</evidence>
<feature type="transmembrane region" description="Helical" evidence="8">
    <location>
        <begin position="289"/>
        <end position="305"/>
    </location>
</feature>
<keyword evidence="7 8" id="KW-0472">Membrane</keyword>
<reference evidence="9 10" key="1">
    <citation type="submission" date="2017-10" db="EMBL/GenBank/DDBJ databases">
        <title>Analysis of the genome sequences of Rhizobium populations associated to common bean (phaseolus vulgaris).</title>
        <authorList>
            <person name="Bustos P."/>
            <person name="Santamaria R.I."/>
            <person name="Miranda-Sanchez F."/>
            <person name="Perez-Carrascal O."/>
            <person name="Juarez S."/>
            <person name="Lozano L."/>
            <person name="Martinez-Flores I."/>
            <person name="Vinuesa P."/>
            <person name="Martinez-Romero E."/>
            <person name="Cevallos M.A."/>
            <person name="Romero D."/>
            <person name="Davila G."/>
            <person name="Gonzalez V."/>
        </authorList>
    </citation>
    <scope>NUCLEOTIDE SEQUENCE [LARGE SCALE GENOMIC DNA]</scope>
    <source>
        <strain evidence="9 10">NXT3</strain>
        <plasmid evidence="10">Plasmid psfrenxt3c</plasmid>
    </source>
</reference>
<dbReference type="Pfam" id="PF01594">
    <property type="entry name" value="AI-2E_transport"/>
    <property type="match status" value="1"/>
</dbReference>
<evidence type="ECO:0000256" key="8">
    <source>
        <dbReference type="SAM" id="Phobius"/>
    </source>
</evidence>
<evidence type="ECO:0000256" key="7">
    <source>
        <dbReference type="ARBA" id="ARBA00023136"/>
    </source>
</evidence>
<organism evidence="9 10">
    <name type="scientific">Rhizobium fredii</name>
    <name type="common">Sinorhizobium fredii</name>
    <dbReference type="NCBI Taxonomy" id="380"/>
    <lineage>
        <taxon>Bacteria</taxon>
        <taxon>Pseudomonadati</taxon>
        <taxon>Pseudomonadota</taxon>
        <taxon>Alphaproteobacteria</taxon>
        <taxon>Hyphomicrobiales</taxon>
        <taxon>Rhizobiaceae</taxon>
        <taxon>Sinorhizobium/Ensifer group</taxon>
        <taxon>Sinorhizobium</taxon>
    </lineage>
</organism>
<gene>
    <name evidence="9" type="ORF">NXT3_PC01496</name>
</gene>
<feature type="transmembrane region" description="Helical" evidence="8">
    <location>
        <begin position="78"/>
        <end position="104"/>
    </location>
</feature>
<evidence type="ECO:0000313" key="10">
    <source>
        <dbReference type="Proteomes" id="UP000239340"/>
    </source>
</evidence>
<dbReference type="RefSeq" id="WP_097539861.1">
    <property type="nucleotide sequence ID" value="NZ_CP024310.1"/>
</dbReference>
<geneLocation type="plasmid" evidence="10">
    <name>psfrenxt3c</name>
</geneLocation>
<dbReference type="AlphaFoldDB" id="A0A2L0HGP9"/>
<feature type="transmembrane region" description="Helical" evidence="8">
    <location>
        <begin position="171"/>
        <end position="192"/>
    </location>
</feature>
<feature type="transmembrane region" description="Helical" evidence="8">
    <location>
        <begin position="325"/>
        <end position="352"/>
    </location>
</feature>
<protein>
    <submittedName>
        <fullName evidence="9">Transporter permease protein</fullName>
    </submittedName>
</protein>
<proteinExistence type="inferred from homology"/>
<evidence type="ECO:0000256" key="3">
    <source>
        <dbReference type="ARBA" id="ARBA00022448"/>
    </source>
</evidence>
<comment type="similarity">
    <text evidence="2">Belongs to the autoinducer-2 exporter (AI-2E) (TC 2.A.86) family.</text>
</comment>
<keyword evidence="4" id="KW-1003">Cell membrane</keyword>
<dbReference type="InterPro" id="IPR002549">
    <property type="entry name" value="AI-2E-like"/>
</dbReference>
<feature type="transmembrane region" description="Helical" evidence="8">
    <location>
        <begin position="228"/>
        <end position="250"/>
    </location>
</feature>
<dbReference type="GO" id="GO:0005886">
    <property type="term" value="C:plasma membrane"/>
    <property type="evidence" value="ECO:0007669"/>
    <property type="project" value="UniProtKB-SubCell"/>
</dbReference>
<keyword evidence="5 8" id="KW-0812">Transmembrane</keyword>
<sequence>MDVDPSRVNPVSDDMVGRSSVEAKITEIARIGIIGLFAYWSLTLIAPFAVILVWAAILCVALYPAYSAISAMLGDWPRLAAGLITMVCLVIIVGPLAAIALSFAEGVQALLARLDDGALQLPVPPESVRNWPLVGERIHAAWSMTAGNLETVLRQFEPSLLHAGSKVLGKIASLGVDLLGFVISVLVAGLLFRSGERLAEMAEGFASRMGGDRGIGFVRLAAATIRNVARGVIGVALLQAFLCALVLSLFDVPAPGAIAFVVLILCIVQIGPALVLLPVMTWAWLEMDFGRAILLTLLLMPLLIIDNVMKPILVARGLSTPTLVILLGVLGGTLSYGLIGLFLGPIILSVFYDLVMMWMHPDSAAGKPLPESSRLSSVTRN</sequence>
<dbReference type="PANTHER" id="PTHR21716:SF67">
    <property type="entry name" value="TRANSPORT PROTEIN YDIK-RELATED"/>
    <property type="match status" value="1"/>
</dbReference>
<evidence type="ECO:0000256" key="4">
    <source>
        <dbReference type="ARBA" id="ARBA00022475"/>
    </source>
</evidence>
<evidence type="ECO:0000256" key="2">
    <source>
        <dbReference type="ARBA" id="ARBA00009773"/>
    </source>
</evidence>
<keyword evidence="3" id="KW-0813">Transport</keyword>
<feature type="transmembrane region" description="Helical" evidence="8">
    <location>
        <begin position="44"/>
        <end position="66"/>
    </location>
</feature>
<dbReference type="EMBL" id="CP024310">
    <property type="protein sequence ID" value="AUX80643.1"/>
    <property type="molecule type" value="Genomic_DNA"/>
</dbReference>
<keyword evidence="9" id="KW-0614">Plasmid</keyword>
<dbReference type="PANTHER" id="PTHR21716">
    <property type="entry name" value="TRANSMEMBRANE PROTEIN"/>
    <property type="match status" value="1"/>
</dbReference>
<comment type="subcellular location">
    <subcellularLocation>
        <location evidence="1">Cell membrane</location>
        <topology evidence="1">Multi-pass membrane protein</topology>
    </subcellularLocation>
</comment>
<dbReference type="Proteomes" id="UP000239340">
    <property type="component" value="Plasmid pSfreNXT3c"/>
</dbReference>
<evidence type="ECO:0000313" key="9">
    <source>
        <dbReference type="EMBL" id="AUX80643.1"/>
    </source>
</evidence>
<name>A0A2L0HGP9_RHIFR</name>